<dbReference type="EMBL" id="CAJVPT010043665">
    <property type="protein sequence ID" value="CAG8732733.1"/>
    <property type="molecule type" value="Genomic_DNA"/>
</dbReference>
<dbReference type="Proteomes" id="UP000789525">
    <property type="component" value="Unassembled WGS sequence"/>
</dbReference>
<proteinExistence type="predicted"/>
<organism evidence="1 2">
    <name type="scientific">Acaulospora colombiana</name>
    <dbReference type="NCBI Taxonomy" id="27376"/>
    <lineage>
        <taxon>Eukaryota</taxon>
        <taxon>Fungi</taxon>
        <taxon>Fungi incertae sedis</taxon>
        <taxon>Mucoromycota</taxon>
        <taxon>Glomeromycotina</taxon>
        <taxon>Glomeromycetes</taxon>
        <taxon>Diversisporales</taxon>
        <taxon>Acaulosporaceae</taxon>
        <taxon>Acaulospora</taxon>
    </lineage>
</organism>
<accession>A0ACA9Q0J6</accession>
<keyword evidence="2" id="KW-1185">Reference proteome</keyword>
<feature type="non-terminal residue" evidence="1">
    <location>
        <position position="1"/>
    </location>
</feature>
<evidence type="ECO:0000313" key="2">
    <source>
        <dbReference type="Proteomes" id="UP000789525"/>
    </source>
</evidence>
<name>A0ACA9Q0J6_9GLOM</name>
<comment type="caution">
    <text evidence="1">The sequence shown here is derived from an EMBL/GenBank/DDBJ whole genome shotgun (WGS) entry which is preliminary data.</text>
</comment>
<protein>
    <submittedName>
        <fullName evidence="1">3747_t:CDS:1</fullName>
    </submittedName>
</protein>
<feature type="non-terminal residue" evidence="1">
    <location>
        <position position="458"/>
    </location>
</feature>
<gene>
    <name evidence="1" type="ORF">ACOLOM_LOCUS11740</name>
</gene>
<sequence length="458" mass="50143">EDEGDDLSLGDELPRISNASSPLSSLPPSPFLPPIAIPRGTRSRPLAGRVLDSSPSASSAPDPSVINEVISLPPPIIVPELIPFKDKLANTILLQGPQGSGKTAAVYACAEELGWKVFEFYPGIGRRSGGGFMNEVGGTGENHRVGGMATILGKADDIFKPASTLGFLTSPTKGGARVSQPPLRESSQEITDVRQSLILVEEADILFQSDGNFWPTLINFIRTSRRPIILTCNDPALIPVDDLPLQTVLEFKYCEEGLGTSYLQAISIAEDRPITREYAKDILMEQAVYFAMEADIPDQPMLPDPSQGRVCHPDLKRAINHLQFQLVGGLPLRVEHNRTIDGLGHWAEEPAIQPQQYVDSPPLTYRKISPNSDLENMLQLSELIDSISFSDAFVDRRLRSILNLESIDRHGPSGDDVLGHTLLNKVLEPEEAFGVALDPRDEVMAVDVAYHARFLFEQ</sequence>
<evidence type="ECO:0000313" key="1">
    <source>
        <dbReference type="EMBL" id="CAG8732733.1"/>
    </source>
</evidence>
<reference evidence="1" key="1">
    <citation type="submission" date="2021-06" db="EMBL/GenBank/DDBJ databases">
        <authorList>
            <person name="Kallberg Y."/>
            <person name="Tangrot J."/>
            <person name="Rosling A."/>
        </authorList>
    </citation>
    <scope>NUCLEOTIDE SEQUENCE</scope>
    <source>
        <strain evidence="1">CL356</strain>
    </source>
</reference>